<dbReference type="SMART" id="SM00862">
    <property type="entry name" value="Trans_reg_C"/>
    <property type="match status" value="1"/>
</dbReference>
<dbReference type="SUPFAM" id="SSF52172">
    <property type="entry name" value="CheY-like"/>
    <property type="match status" value="1"/>
</dbReference>
<dbReference type="AlphaFoldDB" id="A0A1Y3YI99"/>
<dbReference type="OMA" id="NIQACEN"/>
<dbReference type="GeneID" id="61274549"/>
<dbReference type="PROSITE" id="PS51755">
    <property type="entry name" value="OMPR_PHOB"/>
    <property type="match status" value="1"/>
</dbReference>
<dbReference type="SMART" id="SM00448">
    <property type="entry name" value="REC"/>
    <property type="match status" value="1"/>
</dbReference>
<dbReference type="EMBL" id="QSCO01000027">
    <property type="protein sequence ID" value="RGY04178.1"/>
    <property type="molecule type" value="Genomic_DNA"/>
</dbReference>
<dbReference type="EMBL" id="QRYC01000042">
    <property type="protein sequence ID" value="RGU53811.1"/>
    <property type="molecule type" value="Genomic_DNA"/>
</dbReference>
<evidence type="ECO:0000313" key="14">
    <source>
        <dbReference type="Proteomes" id="UP000284434"/>
    </source>
</evidence>
<dbReference type="CDD" id="cd17574">
    <property type="entry name" value="REC_OmpR"/>
    <property type="match status" value="1"/>
</dbReference>
<dbReference type="Proteomes" id="UP000284434">
    <property type="component" value="Unassembled WGS sequence"/>
</dbReference>
<accession>A0A1Y3YI99</accession>
<dbReference type="SUPFAM" id="SSF46894">
    <property type="entry name" value="C-terminal effector domain of the bipartite response regulators"/>
    <property type="match status" value="1"/>
</dbReference>
<dbReference type="EMBL" id="JAQMRD010000012">
    <property type="protein sequence ID" value="MDB9223466.1"/>
    <property type="molecule type" value="Genomic_DNA"/>
</dbReference>
<evidence type="ECO:0000313" key="8">
    <source>
        <dbReference type="EMBL" id="MDB9223466.1"/>
    </source>
</evidence>
<dbReference type="Proteomes" id="UP001212263">
    <property type="component" value="Unassembled WGS sequence"/>
</dbReference>
<evidence type="ECO:0000256" key="5">
    <source>
        <dbReference type="PROSITE-ProRule" id="PRU01091"/>
    </source>
</evidence>
<dbReference type="Proteomes" id="UP000283426">
    <property type="component" value="Unassembled WGS sequence"/>
</dbReference>
<dbReference type="GO" id="GO:0000156">
    <property type="term" value="F:phosphorelay response regulator activity"/>
    <property type="evidence" value="ECO:0007669"/>
    <property type="project" value="TreeGrafter"/>
</dbReference>
<name>A0A1Y3YI99_9BACT</name>
<keyword evidence="1 4" id="KW-0597">Phosphoprotein</keyword>
<dbReference type="InterPro" id="IPR036388">
    <property type="entry name" value="WH-like_DNA-bd_sf"/>
</dbReference>
<feature type="domain" description="OmpR/PhoB-type" evidence="7">
    <location>
        <begin position="124"/>
        <end position="221"/>
    </location>
</feature>
<evidence type="ECO:0000313" key="11">
    <source>
        <dbReference type="EMBL" id="RGY04178.1"/>
    </source>
</evidence>
<evidence type="ECO:0000256" key="1">
    <source>
        <dbReference type="ARBA" id="ARBA00022553"/>
    </source>
</evidence>
<reference evidence="8" key="2">
    <citation type="submission" date="2023-01" db="EMBL/GenBank/DDBJ databases">
        <title>Human gut microbiome strain richness.</title>
        <authorList>
            <person name="Chen-Liaw A."/>
        </authorList>
    </citation>
    <scope>NUCLEOTIDE SEQUENCE</scope>
    <source>
        <strain evidence="8">RTP21484st1_B7_RTP21484_190118</strain>
    </source>
</reference>
<feature type="modified residue" description="4-aspartylphosphate" evidence="4">
    <location>
        <position position="54"/>
    </location>
</feature>
<gene>
    <name evidence="10" type="ORF">DWW24_09210</name>
    <name evidence="9" type="ORF">DWW57_18225</name>
    <name evidence="11" type="ORF">DXA53_16600</name>
    <name evidence="8" type="ORF">PN645_10665</name>
</gene>
<dbReference type="GO" id="GO:0005829">
    <property type="term" value="C:cytosol"/>
    <property type="evidence" value="ECO:0007669"/>
    <property type="project" value="TreeGrafter"/>
</dbReference>
<reference evidence="12 13" key="1">
    <citation type="submission" date="2018-08" db="EMBL/GenBank/DDBJ databases">
        <title>A genome reference for cultivated species of the human gut microbiota.</title>
        <authorList>
            <person name="Zou Y."/>
            <person name="Xue W."/>
            <person name="Luo G."/>
        </authorList>
    </citation>
    <scope>NUCLEOTIDE SEQUENCE [LARGE SCALE GENOMIC DNA]</scope>
    <source>
        <strain evidence="10 12">AF14-6AC</strain>
        <strain evidence="9 13">AF16-14</strain>
        <strain evidence="11 14">OF03-11</strain>
    </source>
</reference>
<sequence>MEKLKVLYAEDDPLTVMEVAEQLEERGFEVIVATNGTEALKLFRERQPNVVLLDVDMPGHNGFEVLQIIRLTDHYTPIVIYSSLGDEANQMRGLESGAYTYLVKNCAPAVVAAQVYNCLSKNGSDKICLGEKSFFDLLSGELWIGERKEKLVGLEFKIFTMLCRNREKTVSRELLIKAGWDKDDYKLHLQLNKYISILRHKISLTSASIVTDKFNGYMLKVTR</sequence>
<evidence type="ECO:0000313" key="10">
    <source>
        <dbReference type="EMBL" id="RGV26724.1"/>
    </source>
</evidence>
<evidence type="ECO:0000259" key="7">
    <source>
        <dbReference type="PROSITE" id="PS51755"/>
    </source>
</evidence>
<evidence type="ECO:0000256" key="4">
    <source>
        <dbReference type="PROSITE-ProRule" id="PRU00169"/>
    </source>
</evidence>
<dbReference type="EMBL" id="QRYW01000017">
    <property type="protein sequence ID" value="RGV26724.1"/>
    <property type="molecule type" value="Genomic_DNA"/>
</dbReference>
<dbReference type="Pfam" id="PF00072">
    <property type="entry name" value="Response_reg"/>
    <property type="match status" value="1"/>
</dbReference>
<dbReference type="Gene3D" id="3.40.50.2300">
    <property type="match status" value="1"/>
</dbReference>
<dbReference type="Proteomes" id="UP000284243">
    <property type="component" value="Unassembled WGS sequence"/>
</dbReference>
<dbReference type="GO" id="GO:0006355">
    <property type="term" value="P:regulation of DNA-templated transcription"/>
    <property type="evidence" value="ECO:0007669"/>
    <property type="project" value="InterPro"/>
</dbReference>
<dbReference type="InterPro" id="IPR039420">
    <property type="entry name" value="WalR-like"/>
</dbReference>
<dbReference type="PROSITE" id="PS50110">
    <property type="entry name" value="RESPONSE_REGULATORY"/>
    <property type="match status" value="1"/>
</dbReference>
<dbReference type="GO" id="GO:0032993">
    <property type="term" value="C:protein-DNA complex"/>
    <property type="evidence" value="ECO:0007669"/>
    <property type="project" value="TreeGrafter"/>
</dbReference>
<dbReference type="InterPro" id="IPR001789">
    <property type="entry name" value="Sig_transdc_resp-reg_receiver"/>
</dbReference>
<evidence type="ECO:0000313" key="9">
    <source>
        <dbReference type="EMBL" id="RGU53811.1"/>
    </source>
</evidence>
<keyword evidence="2" id="KW-0902">Two-component regulatory system</keyword>
<feature type="domain" description="Response regulatory" evidence="6">
    <location>
        <begin position="5"/>
        <end position="119"/>
    </location>
</feature>
<organism evidence="11 14">
    <name type="scientific">Odoribacter splanchnicus</name>
    <dbReference type="NCBI Taxonomy" id="28118"/>
    <lineage>
        <taxon>Bacteria</taxon>
        <taxon>Pseudomonadati</taxon>
        <taxon>Bacteroidota</taxon>
        <taxon>Bacteroidia</taxon>
        <taxon>Bacteroidales</taxon>
        <taxon>Odoribacteraceae</taxon>
        <taxon>Odoribacter</taxon>
    </lineage>
</organism>
<comment type="caution">
    <text evidence="11">The sequence shown here is derived from an EMBL/GenBank/DDBJ whole genome shotgun (WGS) entry which is preliminary data.</text>
</comment>
<evidence type="ECO:0000256" key="3">
    <source>
        <dbReference type="ARBA" id="ARBA00023125"/>
    </source>
</evidence>
<keyword evidence="3 5" id="KW-0238">DNA-binding</keyword>
<dbReference type="InterPro" id="IPR016032">
    <property type="entry name" value="Sig_transdc_resp-reg_C-effctor"/>
</dbReference>
<protein>
    <submittedName>
        <fullName evidence="11">DNA-binding response regulator</fullName>
    </submittedName>
    <submittedName>
        <fullName evidence="8">Response regulator transcription factor</fullName>
    </submittedName>
</protein>
<evidence type="ECO:0000256" key="2">
    <source>
        <dbReference type="ARBA" id="ARBA00023012"/>
    </source>
</evidence>
<evidence type="ECO:0000313" key="12">
    <source>
        <dbReference type="Proteomes" id="UP000283426"/>
    </source>
</evidence>
<dbReference type="PANTHER" id="PTHR48111:SF40">
    <property type="entry name" value="PHOSPHATE REGULON TRANSCRIPTIONAL REGULATORY PROTEIN PHOB"/>
    <property type="match status" value="1"/>
</dbReference>
<feature type="DNA-binding region" description="OmpR/PhoB-type" evidence="5">
    <location>
        <begin position="124"/>
        <end position="221"/>
    </location>
</feature>
<dbReference type="RefSeq" id="WP_013611576.1">
    <property type="nucleotide sequence ID" value="NZ_BAABYK010000001.1"/>
</dbReference>
<dbReference type="GO" id="GO:0000976">
    <property type="term" value="F:transcription cis-regulatory region binding"/>
    <property type="evidence" value="ECO:0007669"/>
    <property type="project" value="TreeGrafter"/>
</dbReference>
<dbReference type="InterPro" id="IPR011006">
    <property type="entry name" value="CheY-like_superfamily"/>
</dbReference>
<proteinExistence type="predicted"/>
<evidence type="ECO:0000313" key="13">
    <source>
        <dbReference type="Proteomes" id="UP000284243"/>
    </source>
</evidence>
<dbReference type="Gene3D" id="1.10.10.10">
    <property type="entry name" value="Winged helix-like DNA-binding domain superfamily/Winged helix DNA-binding domain"/>
    <property type="match status" value="1"/>
</dbReference>
<dbReference type="PANTHER" id="PTHR48111">
    <property type="entry name" value="REGULATOR OF RPOS"/>
    <property type="match status" value="1"/>
</dbReference>
<dbReference type="InterPro" id="IPR001867">
    <property type="entry name" value="OmpR/PhoB-type_DNA-bd"/>
</dbReference>
<evidence type="ECO:0000259" key="6">
    <source>
        <dbReference type="PROSITE" id="PS50110"/>
    </source>
</evidence>
<dbReference type="Pfam" id="PF00486">
    <property type="entry name" value="Trans_reg_C"/>
    <property type="match status" value="1"/>
</dbReference>